<comment type="catalytic activity">
    <reaction evidence="7">
        <text>DNA(n) + a 2'-deoxyribonucleoside 5'-triphosphate = DNA(n+1) + diphosphate</text>
        <dbReference type="Rhea" id="RHEA:22508"/>
        <dbReference type="Rhea" id="RHEA-COMP:17339"/>
        <dbReference type="Rhea" id="RHEA-COMP:17340"/>
        <dbReference type="ChEBI" id="CHEBI:33019"/>
        <dbReference type="ChEBI" id="CHEBI:61560"/>
        <dbReference type="ChEBI" id="CHEBI:173112"/>
        <dbReference type="EC" id="2.7.7.7"/>
    </reaction>
    <physiologicalReaction direction="left-to-right" evidence="7">
        <dbReference type="Rhea" id="RHEA:22509"/>
    </physiologicalReaction>
</comment>
<evidence type="ECO:0000256" key="3">
    <source>
        <dbReference type="ARBA" id="ARBA00022932"/>
    </source>
</evidence>
<evidence type="ECO:0000256" key="1">
    <source>
        <dbReference type="ARBA" id="ARBA00009762"/>
    </source>
</evidence>
<dbReference type="PANTHER" id="PTHR31399">
    <property type="entry name" value="DNA-DIRECTED PRIMASE / POLYMERASE PROTEIN"/>
    <property type="match status" value="1"/>
</dbReference>
<comment type="caution">
    <text evidence="8">The sequence shown here is derived from an EMBL/GenBank/DDBJ whole genome shotgun (WGS) entry which is preliminary data.</text>
</comment>
<evidence type="ECO:0000256" key="5">
    <source>
        <dbReference type="ARBA" id="ARBA00044677"/>
    </source>
</evidence>
<keyword evidence="3" id="KW-0548">Nucleotidyltransferase</keyword>
<keyword evidence="3" id="KW-0239">DNA-directed DNA polymerase</keyword>
<evidence type="ECO:0000313" key="9">
    <source>
        <dbReference type="Proteomes" id="UP001359485"/>
    </source>
</evidence>
<evidence type="ECO:0000256" key="4">
    <source>
        <dbReference type="ARBA" id="ARBA00026139"/>
    </source>
</evidence>
<evidence type="ECO:0000313" key="8">
    <source>
        <dbReference type="EMBL" id="KAK6631433.1"/>
    </source>
</evidence>
<dbReference type="InterPro" id="IPR044917">
    <property type="entry name" value="PRIMPOL"/>
</dbReference>
<comment type="similarity">
    <text evidence="1">Belongs to the eukaryotic-type primase small subunit family.</text>
</comment>
<dbReference type="PANTHER" id="PTHR31399:SF0">
    <property type="entry name" value="DNA-DIRECTED PRIMASE_POLYMERASE PROTEIN"/>
    <property type="match status" value="1"/>
</dbReference>
<protein>
    <recommendedName>
        <fullName evidence="4">DNA-directed primase/polymerase protein</fullName>
        <ecNumber evidence="6">2.7.7.102</ecNumber>
        <ecNumber evidence="2">2.7.7.7</ecNumber>
    </recommendedName>
</protein>
<organism evidence="8 9">
    <name type="scientific">Polyplax serrata</name>
    <name type="common">Common mouse louse</name>
    <dbReference type="NCBI Taxonomy" id="468196"/>
    <lineage>
        <taxon>Eukaryota</taxon>
        <taxon>Metazoa</taxon>
        <taxon>Ecdysozoa</taxon>
        <taxon>Arthropoda</taxon>
        <taxon>Hexapoda</taxon>
        <taxon>Insecta</taxon>
        <taxon>Pterygota</taxon>
        <taxon>Neoptera</taxon>
        <taxon>Paraneoptera</taxon>
        <taxon>Psocodea</taxon>
        <taxon>Troctomorpha</taxon>
        <taxon>Phthiraptera</taxon>
        <taxon>Anoplura</taxon>
        <taxon>Polyplacidae</taxon>
        <taxon>Polyplax</taxon>
    </lineage>
</organism>
<proteinExistence type="inferred from homology"/>
<comment type="catalytic activity">
    <reaction evidence="5">
        <text>ssDNA + n NTP = ssDNA/pppN(pN)n-1 hybrid + (n-1) diphosphate.</text>
        <dbReference type="EC" id="2.7.7.102"/>
    </reaction>
</comment>
<keyword evidence="9" id="KW-1185">Reference proteome</keyword>
<dbReference type="Proteomes" id="UP001359485">
    <property type="component" value="Unassembled WGS sequence"/>
</dbReference>
<dbReference type="EC" id="2.7.7.102" evidence="6"/>
<evidence type="ECO:0000256" key="6">
    <source>
        <dbReference type="ARBA" id="ARBA00044768"/>
    </source>
</evidence>
<dbReference type="EMBL" id="JAWJWF010000006">
    <property type="protein sequence ID" value="KAK6631433.1"/>
    <property type="molecule type" value="Genomic_DNA"/>
</dbReference>
<evidence type="ECO:0000256" key="2">
    <source>
        <dbReference type="ARBA" id="ARBA00012417"/>
    </source>
</evidence>
<accession>A0ABR1AYL2</accession>
<evidence type="ECO:0000256" key="7">
    <source>
        <dbReference type="ARBA" id="ARBA00047303"/>
    </source>
</evidence>
<keyword evidence="3" id="KW-0808">Transferase</keyword>
<dbReference type="EC" id="2.7.7.7" evidence="2"/>
<dbReference type="Pfam" id="PF03121">
    <property type="entry name" value="Herpes_UL52"/>
    <property type="match status" value="1"/>
</dbReference>
<reference evidence="8 9" key="1">
    <citation type="submission" date="2023-09" db="EMBL/GenBank/DDBJ databases">
        <title>Genomes of two closely related lineages of the louse Polyplax serrata with different host specificities.</title>
        <authorList>
            <person name="Martinu J."/>
            <person name="Tarabai H."/>
            <person name="Stefka J."/>
            <person name="Hypsa V."/>
        </authorList>
    </citation>
    <scope>NUCLEOTIDE SEQUENCE [LARGE SCALE GENOMIC DNA]</scope>
    <source>
        <strain evidence="8">98ZLc_SE</strain>
    </source>
</reference>
<name>A0ABR1AYL2_POLSC</name>
<gene>
    <name evidence="8" type="ORF">RUM44_005960</name>
</gene>
<sequence length="469" mass="54744">MSFEISAENFYGRKTALQEKIEATIENYENVNDMEKVVNEQIPKFMGQLLGPSQTWKVFKKQQDAIDCCRQRRNGLMSFAFEDVNMKRMFLVAHPKVFWTFNRGRFFRNCSTYEIIQEFSACKLYLDIEYERKFNATIDGERMLQTLVKIINFNLIHFFGIHCQNKDILDLDSSTASKFNSTGDSDDRLNNLSKKYDLSTDLIKELFVQTEKQKFKLLVDEAVYTKNRHFRLFGSSKQRKKVPLVTSKSNEYVPVQSGDSTANLCIFLDSLVTYFSWEVTRVLEFQNDKSGKRKSDGRGKVERAEKSETMAAESLIHPQVDIFIRNLISPNGRIRRKVFFSDSSTILYEIMGFRYCDNIKREHKSNNIKYVVDLQVLGFYQKCYDPDCVDFRSAIRPLPDEIRFLYEEDSVFDGVTDITEIEDFWEEDEDFLRVVQVDTGSNSQLIDDGADDELSNVLDCTEAMLDMTW</sequence>